<feature type="non-terminal residue" evidence="1">
    <location>
        <position position="1"/>
    </location>
</feature>
<sequence>TLKQRIEILDWHYANGKIQTKTATHFNTVYPTLHLTQPRISDWIKQETRW</sequence>
<dbReference type="EMBL" id="KN833746">
    <property type="protein sequence ID" value="KIK21857.1"/>
    <property type="molecule type" value="Genomic_DNA"/>
</dbReference>
<dbReference type="OrthoDB" id="2682730at2759"/>
<dbReference type="Proteomes" id="UP000054018">
    <property type="component" value="Unassembled WGS sequence"/>
</dbReference>
<reference evidence="1 2" key="1">
    <citation type="submission" date="2014-04" db="EMBL/GenBank/DDBJ databases">
        <authorList>
            <consortium name="DOE Joint Genome Institute"/>
            <person name="Kuo A."/>
            <person name="Kohler A."/>
            <person name="Costa M.D."/>
            <person name="Nagy L.G."/>
            <person name="Floudas D."/>
            <person name="Copeland A."/>
            <person name="Barry K.W."/>
            <person name="Cichocki N."/>
            <person name="Veneault-Fourrey C."/>
            <person name="LaButti K."/>
            <person name="Lindquist E.A."/>
            <person name="Lipzen A."/>
            <person name="Lundell T."/>
            <person name="Morin E."/>
            <person name="Murat C."/>
            <person name="Sun H."/>
            <person name="Tunlid A."/>
            <person name="Henrissat B."/>
            <person name="Grigoriev I.V."/>
            <person name="Hibbett D.S."/>
            <person name="Martin F."/>
            <person name="Nordberg H.P."/>
            <person name="Cantor M.N."/>
            <person name="Hua S.X."/>
        </authorList>
    </citation>
    <scope>NUCLEOTIDE SEQUENCE [LARGE SCALE GENOMIC DNA]</scope>
    <source>
        <strain evidence="1 2">441</strain>
    </source>
</reference>
<protein>
    <submittedName>
        <fullName evidence="1">Uncharacterized protein</fullName>
    </submittedName>
</protein>
<evidence type="ECO:0000313" key="2">
    <source>
        <dbReference type="Proteomes" id="UP000054018"/>
    </source>
</evidence>
<reference evidence="2" key="2">
    <citation type="submission" date="2015-01" db="EMBL/GenBank/DDBJ databases">
        <title>Evolutionary Origins and Diversification of the Mycorrhizal Mutualists.</title>
        <authorList>
            <consortium name="DOE Joint Genome Institute"/>
            <consortium name="Mycorrhizal Genomics Consortium"/>
            <person name="Kohler A."/>
            <person name="Kuo A."/>
            <person name="Nagy L.G."/>
            <person name="Floudas D."/>
            <person name="Copeland A."/>
            <person name="Barry K.W."/>
            <person name="Cichocki N."/>
            <person name="Veneault-Fourrey C."/>
            <person name="LaButti K."/>
            <person name="Lindquist E.A."/>
            <person name="Lipzen A."/>
            <person name="Lundell T."/>
            <person name="Morin E."/>
            <person name="Murat C."/>
            <person name="Riley R."/>
            <person name="Ohm R."/>
            <person name="Sun H."/>
            <person name="Tunlid A."/>
            <person name="Henrissat B."/>
            <person name="Grigoriev I.V."/>
            <person name="Hibbett D.S."/>
            <person name="Martin F."/>
        </authorList>
    </citation>
    <scope>NUCLEOTIDE SEQUENCE [LARGE SCALE GENOMIC DNA]</scope>
    <source>
        <strain evidence="2">441</strain>
    </source>
</reference>
<organism evidence="1 2">
    <name type="scientific">Pisolithus microcarpus 441</name>
    <dbReference type="NCBI Taxonomy" id="765257"/>
    <lineage>
        <taxon>Eukaryota</taxon>
        <taxon>Fungi</taxon>
        <taxon>Dikarya</taxon>
        <taxon>Basidiomycota</taxon>
        <taxon>Agaricomycotina</taxon>
        <taxon>Agaricomycetes</taxon>
        <taxon>Agaricomycetidae</taxon>
        <taxon>Boletales</taxon>
        <taxon>Sclerodermatineae</taxon>
        <taxon>Pisolithaceae</taxon>
        <taxon>Pisolithus</taxon>
    </lineage>
</organism>
<proteinExistence type="predicted"/>
<name>A0A0C9ZH90_9AGAM</name>
<evidence type="ECO:0000313" key="1">
    <source>
        <dbReference type="EMBL" id="KIK21857.1"/>
    </source>
</evidence>
<feature type="non-terminal residue" evidence="1">
    <location>
        <position position="50"/>
    </location>
</feature>
<dbReference type="STRING" id="765257.A0A0C9ZH90"/>
<accession>A0A0C9ZH90</accession>
<dbReference type="AlphaFoldDB" id="A0A0C9ZH90"/>
<keyword evidence="2" id="KW-1185">Reference proteome</keyword>
<dbReference type="HOGENOM" id="CLU_3129895_0_0_1"/>
<gene>
    <name evidence="1" type="ORF">PISMIDRAFT_62520</name>
</gene>